<dbReference type="eggNOG" id="arCOG01917">
    <property type="taxonomic scope" value="Archaea"/>
</dbReference>
<gene>
    <name evidence="1" type="ordered locus">Huta_0786</name>
</gene>
<keyword evidence="2" id="KW-1185">Reference proteome</keyword>
<proteinExistence type="predicted"/>
<name>C7NTY2_HALUD</name>
<dbReference type="EMBL" id="CP001687">
    <property type="protein sequence ID" value="ACV10971.1"/>
    <property type="molecule type" value="Genomic_DNA"/>
</dbReference>
<organism evidence="1 2">
    <name type="scientific">Halorhabdus utahensis (strain DSM 12940 / JCM 11049 / AX-2)</name>
    <dbReference type="NCBI Taxonomy" id="519442"/>
    <lineage>
        <taxon>Archaea</taxon>
        <taxon>Methanobacteriati</taxon>
        <taxon>Methanobacteriota</taxon>
        <taxon>Stenosarchaea group</taxon>
        <taxon>Halobacteria</taxon>
        <taxon>Halobacteriales</taxon>
        <taxon>Haloarculaceae</taxon>
        <taxon>Halorhabdus</taxon>
    </lineage>
</organism>
<dbReference type="AlphaFoldDB" id="C7NTY2"/>
<protein>
    <submittedName>
        <fullName evidence="1">Uncharacterized protein</fullName>
    </submittedName>
</protein>
<dbReference type="RefSeq" id="WP_015788550.1">
    <property type="nucleotide sequence ID" value="NC_013158.1"/>
</dbReference>
<dbReference type="Proteomes" id="UP000002071">
    <property type="component" value="Chromosome"/>
</dbReference>
<accession>C7NTY2</accession>
<evidence type="ECO:0000313" key="2">
    <source>
        <dbReference type="Proteomes" id="UP000002071"/>
    </source>
</evidence>
<reference evidence="1 2" key="1">
    <citation type="journal article" date="2009" name="Stand. Genomic Sci.">
        <title>Complete genome sequence of Halorhabdus utahensis type strain (AX-2).</title>
        <authorList>
            <person name="Anderson I."/>
            <person name="Tindall B.J."/>
            <person name="Pomrenke H."/>
            <person name="Goker M."/>
            <person name="Lapidus A."/>
            <person name="Nolan M."/>
            <person name="Copeland A."/>
            <person name="Glavina Del Rio T."/>
            <person name="Chen F."/>
            <person name="Tice H."/>
            <person name="Cheng J.F."/>
            <person name="Lucas S."/>
            <person name="Chertkov O."/>
            <person name="Bruce D."/>
            <person name="Brettin T."/>
            <person name="Detter J.C."/>
            <person name="Han C."/>
            <person name="Goodwin L."/>
            <person name="Land M."/>
            <person name="Hauser L."/>
            <person name="Chang Y.J."/>
            <person name="Jeffries C.D."/>
            <person name="Pitluck S."/>
            <person name="Pati A."/>
            <person name="Mavromatis K."/>
            <person name="Ivanova N."/>
            <person name="Ovchinnikova G."/>
            <person name="Chen A."/>
            <person name="Palaniappan K."/>
            <person name="Chain P."/>
            <person name="Rohde M."/>
            <person name="Bristow J."/>
            <person name="Eisen J.A."/>
            <person name="Markowitz V."/>
            <person name="Hugenholtz P."/>
            <person name="Kyrpides N.C."/>
            <person name="Klenk H.P."/>
        </authorList>
    </citation>
    <scope>NUCLEOTIDE SEQUENCE [LARGE SCALE GENOMIC DNA]</scope>
    <source>
        <strain evidence="2">DSM 12940 / JCM 11049 / AX-2</strain>
    </source>
</reference>
<dbReference type="KEGG" id="hut:Huta_0786"/>
<dbReference type="OrthoDB" id="238622at2157"/>
<evidence type="ECO:0000313" key="1">
    <source>
        <dbReference type="EMBL" id="ACV10971.1"/>
    </source>
</evidence>
<sequence length="148" mass="16334">MIECPYCGADTEDDARYCDRCGERLTFDEDSRDGFLQRSSIQYLQGVRHGARPLDPEVAYHDQLLSDVQAGLADFSHLTDVDELDLHEILNIDDDTLGDLTDAPSPDTDLEPDVRQALGVAALVALLENSYDGTTLDEIRAQAASMDE</sequence>
<dbReference type="GeneID" id="8383058"/>
<dbReference type="HOGENOM" id="CLU_1754667_0_0_2"/>